<dbReference type="Gene3D" id="2.60.120.10">
    <property type="entry name" value="Jelly Rolls"/>
    <property type="match status" value="1"/>
</dbReference>
<dbReference type="InterPro" id="IPR025979">
    <property type="entry name" value="ChrR-like_cupin_dom"/>
</dbReference>
<dbReference type="SUPFAM" id="SSF51182">
    <property type="entry name" value="RmlC-like cupins"/>
    <property type="match status" value="1"/>
</dbReference>
<sequence>MSGQVHALEVDGFVTSNGRDDAITDFAAGNLSPAKHAVMSCVIELNPKAAKKAAFETDVAATMMSDIRPVPLSPLFIGETLAKLPARGSHTPAANDTPRERCAPKPLRDLMGGQGLRDIEWKSLVPGVAVHDVLGNRRTRDGDRLYLLRAKGGISMPVHSHNGEEWTLILSGSYLADGRIYSRGDLHIEDETTEHAPQISEGEDCICLVMTQGPLKMKSWLPRIVQQVVGI</sequence>
<dbReference type="Gene3D" id="1.10.10.1320">
    <property type="entry name" value="Anti-sigma factor, zinc-finger domain"/>
    <property type="match status" value="1"/>
</dbReference>
<proteinExistence type="predicted"/>
<dbReference type="Proteomes" id="UP000600865">
    <property type="component" value="Unassembled WGS sequence"/>
</dbReference>
<dbReference type="AlphaFoldDB" id="A0A918KIQ4"/>
<accession>A0A918KIQ4</accession>
<gene>
    <name evidence="2" type="primary">chrR</name>
    <name evidence="2" type="ORF">GCM10011309_13990</name>
</gene>
<reference evidence="2 3" key="1">
    <citation type="journal article" date="2014" name="Int. J. Syst. Evol. Microbiol.">
        <title>Complete genome sequence of Corynebacterium casei LMG S-19264T (=DSM 44701T), isolated from a smear-ripened cheese.</title>
        <authorList>
            <consortium name="US DOE Joint Genome Institute (JGI-PGF)"/>
            <person name="Walter F."/>
            <person name="Albersmeier A."/>
            <person name="Kalinowski J."/>
            <person name="Ruckert C."/>
        </authorList>
    </citation>
    <scope>NUCLEOTIDE SEQUENCE [LARGE SCALE GENOMIC DNA]</scope>
    <source>
        <strain evidence="2 3">KCTC 23968</strain>
    </source>
</reference>
<keyword evidence="3" id="KW-1185">Reference proteome</keyword>
<dbReference type="InterPro" id="IPR014710">
    <property type="entry name" value="RmlC-like_jellyroll"/>
</dbReference>
<dbReference type="InterPro" id="IPR011051">
    <property type="entry name" value="RmlC_Cupin_sf"/>
</dbReference>
<organism evidence="2 3">
    <name type="scientific">Litorimonas cladophorae</name>
    <dbReference type="NCBI Taxonomy" id="1220491"/>
    <lineage>
        <taxon>Bacteria</taxon>
        <taxon>Pseudomonadati</taxon>
        <taxon>Pseudomonadota</taxon>
        <taxon>Alphaproteobacteria</taxon>
        <taxon>Maricaulales</taxon>
        <taxon>Robiginitomaculaceae</taxon>
    </lineage>
</organism>
<dbReference type="EMBL" id="BMYV01000001">
    <property type="protein sequence ID" value="GGX64922.1"/>
    <property type="molecule type" value="Genomic_DNA"/>
</dbReference>
<feature type="domain" description="ChrR-like cupin" evidence="1">
    <location>
        <begin position="117"/>
        <end position="211"/>
    </location>
</feature>
<comment type="caution">
    <text evidence="2">The sequence shown here is derived from an EMBL/GenBank/DDBJ whole genome shotgun (WGS) entry which is preliminary data.</text>
</comment>
<name>A0A918KIQ4_9PROT</name>
<dbReference type="Pfam" id="PF12973">
    <property type="entry name" value="Cupin_7"/>
    <property type="match status" value="1"/>
</dbReference>
<evidence type="ECO:0000313" key="2">
    <source>
        <dbReference type="EMBL" id="GGX64922.1"/>
    </source>
</evidence>
<evidence type="ECO:0000313" key="3">
    <source>
        <dbReference type="Proteomes" id="UP000600865"/>
    </source>
</evidence>
<protein>
    <submittedName>
        <fullName evidence="2">Anti-sigma-E factor ChrR</fullName>
    </submittedName>
</protein>
<dbReference type="InterPro" id="IPR041916">
    <property type="entry name" value="Anti_sigma_zinc_sf"/>
</dbReference>
<evidence type="ECO:0000259" key="1">
    <source>
        <dbReference type="Pfam" id="PF12973"/>
    </source>
</evidence>
<dbReference type="RefSeq" id="WP_189583242.1">
    <property type="nucleotide sequence ID" value="NZ_BMYV01000001.1"/>
</dbReference>